<feature type="transmembrane region" description="Helical" evidence="1">
    <location>
        <begin position="20"/>
        <end position="43"/>
    </location>
</feature>
<sequence>MKTVDWTNDYRINRALTAAVEVAVAVGKSLMTGLAILILLTGVKTFRGAAWVLGGAVIFISAVVAVVL</sequence>
<keyword evidence="3" id="KW-1185">Reference proteome</keyword>
<gene>
    <name evidence="2" type="ORF">LPC04_16280</name>
</gene>
<keyword evidence="1" id="KW-0812">Transmembrane</keyword>
<organism evidence="2 3">
    <name type="scientific">Scleromatobacter humisilvae</name>
    <dbReference type="NCBI Taxonomy" id="2897159"/>
    <lineage>
        <taxon>Bacteria</taxon>
        <taxon>Pseudomonadati</taxon>
        <taxon>Pseudomonadota</taxon>
        <taxon>Betaproteobacteria</taxon>
        <taxon>Burkholderiales</taxon>
        <taxon>Sphaerotilaceae</taxon>
        <taxon>Scleromatobacter</taxon>
    </lineage>
</organism>
<evidence type="ECO:0000256" key="1">
    <source>
        <dbReference type="SAM" id="Phobius"/>
    </source>
</evidence>
<dbReference type="RefSeq" id="WP_275683303.1">
    <property type="nucleotide sequence ID" value="NZ_JAJLJH010000004.1"/>
</dbReference>
<keyword evidence="1" id="KW-0472">Membrane</keyword>
<keyword evidence="1" id="KW-1133">Transmembrane helix</keyword>
<dbReference type="AlphaFoldDB" id="A0A9X1YIS2"/>
<accession>A0A9X1YIS2</accession>
<evidence type="ECO:0000313" key="3">
    <source>
        <dbReference type="Proteomes" id="UP001139353"/>
    </source>
</evidence>
<evidence type="ECO:0000313" key="2">
    <source>
        <dbReference type="EMBL" id="MCK9687264.1"/>
    </source>
</evidence>
<name>A0A9X1YIS2_9BURK</name>
<comment type="caution">
    <text evidence="2">The sequence shown here is derived from an EMBL/GenBank/DDBJ whole genome shotgun (WGS) entry which is preliminary data.</text>
</comment>
<dbReference type="EMBL" id="JAJLJH010000004">
    <property type="protein sequence ID" value="MCK9687264.1"/>
    <property type="molecule type" value="Genomic_DNA"/>
</dbReference>
<feature type="transmembrane region" description="Helical" evidence="1">
    <location>
        <begin position="49"/>
        <end position="67"/>
    </location>
</feature>
<dbReference type="Proteomes" id="UP001139353">
    <property type="component" value="Unassembled WGS sequence"/>
</dbReference>
<reference evidence="2" key="1">
    <citation type="submission" date="2021-11" db="EMBL/GenBank/DDBJ databases">
        <title>BS-T2-15 a new species belonging to the Comamonadaceae family isolated from the soil of a French oak forest.</title>
        <authorList>
            <person name="Mieszkin S."/>
            <person name="Alain K."/>
        </authorList>
    </citation>
    <scope>NUCLEOTIDE SEQUENCE</scope>
    <source>
        <strain evidence="2">BS-T2-15</strain>
    </source>
</reference>
<protein>
    <submittedName>
        <fullName evidence="2">Uncharacterized protein</fullName>
    </submittedName>
</protein>
<proteinExistence type="predicted"/>